<evidence type="ECO:0000256" key="2">
    <source>
        <dbReference type="ARBA" id="ARBA00023015"/>
    </source>
</evidence>
<dbReference type="NCBIfam" id="TIGR02937">
    <property type="entry name" value="sigma70-ECF"/>
    <property type="match status" value="1"/>
</dbReference>
<gene>
    <name evidence="7" type="ORF">GGE33_002508</name>
</gene>
<dbReference type="GO" id="GO:0003677">
    <property type="term" value="F:DNA binding"/>
    <property type="evidence" value="ECO:0007669"/>
    <property type="project" value="InterPro"/>
</dbReference>
<dbReference type="PANTHER" id="PTHR43133">
    <property type="entry name" value="RNA POLYMERASE ECF-TYPE SIGMA FACTO"/>
    <property type="match status" value="1"/>
</dbReference>
<dbReference type="Pfam" id="PF08281">
    <property type="entry name" value="Sigma70_r4_2"/>
    <property type="match status" value="1"/>
</dbReference>
<dbReference type="InterPro" id="IPR013324">
    <property type="entry name" value="RNA_pol_sigma_r3/r4-like"/>
</dbReference>
<organism evidence="7 8">
    <name type="scientific">Aliirhizobium cellulosilyticum</name>
    <dbReference type="NCBI Taxonomy" id="393664"/>
    <lineage>
        <taxon>Bacteria</taxon>
        <taxon>Pseudomonadati</taxon>
        <taxon>Pseudomonadota</taxon>
        <taxon>Alphaproteobacteria</taxon>
        <taxon>Hyphomicrobiales</taxon>
        <taxon>Rhizobiaceae</taxon>
        <taxon>Aliirhizobium</taxon>
    </lineage>
</organism>
<keyword evidence="2" id="KW-0805">Transcription regulation</keyword>
<protein>
    <submittedName>
        <fullName evidence="7">RNA polymerase sigma-70 factor (ECF subfamily)</fullName>
    </submittedName>
</protein>
<dbReference type="GO" id="GO:0006352">
    <property type="term" value="P:DNA-templated transcription initiation"/>
    <property type="evidence" value="ECO:0007669"/>
    <property type="project" value="InterPro"/>
</dbReference>
<evidence type="ECO:0000259" key="6">
    <source>
        <dbReference type="Pfam" id="PF08281"/>
    </source>
</evidence>
<evidence type="ECO:0000313" key="7">
    <source>
        <dbReference type="EMBL" id="MBB4348766.1"/>
    </source>
</evidence>
<dbReference type="InterPro" id="IPR014284">
    <property type="entry name" value="RNA_pol_sigma-70_dom"/>
</dbReference>
<sequence>MDAAVENIYLPRIHFRIGRVFHMQSQDDCGKRETLDERMSVAKTAEMEYSQLRDYSGREDSLALVTDQSTDFKAALAACAKGDRRGLRDIFDAEAGRLVTVAQRIVKRRELAEEVVQEAFIRIWTHAHQYRPEQGSARGWIYAIVRNRALNMLRDGSREDLITEDQLETIQDAEQLEQIMAAWHRLDHNSRLKECLGRLEETRRRGILMAYVSGYTHGEIAGRLKLPLGTAKSWIRRGLLTLRECMA</sequence>
<dbReference type="InterPro" id="IPR007627">
    <property type="entry name" value="RNA_pol_sigma70_r2"/>
</dbReference>
<dbReference type="InterPro" id="IPR013249">
    <property type="entry name" value="RNA_pol_sigma70_r4_t2"/>
</dbReference>
<comment type="caution">
    <text evidence="7">The sequence shown here is derived from an EMBL/GenBank/DDBJ whole genome shotgun (WGS) entry which is preliminary data.</text>
</comment>
<dbReference type="PANTHER" id="PTHR43133:SF62">
    <property type="entry name" value="RNA POLYMERASE SIGMA FACTOR SIGZ"/>
    <property type="match status" value="1"/>
</dbReference>
<evidence type="ECO:0000256" key="1">
    <source>
        <dbReference type="ARBA" id="ARBA00010641"/>
    </source>
</evidence>
<feature type="domain" description="RNA polymerase sigma factor 70 region 4 type 2" evidence="6">
    <location>
        <begin position="191"/>
        <end position="242"/>
    </location>
</feature>
<proteinExistence type="inferred from homology"/>
<comment type="similarity">
    <text evidence="1">Belongs to the sigma-70 factor family. ECF subfamily.</text>
</comment>
<dbReference type="InterPro" id="IPR039425">
    <property type="entry name" value="RNA_pol_sigma-70-like"/>
</dbReference>
<accession>A0A7W6WQ44</accession>
<dbReference type="Proteomes" id="UP000520770">
    <property type="component" value="Unassembled WGS sequence"/>
</dbReference>
<dbReference type="Pfam" id="PF04542">
    <property type="entry name" value="Sigma70_r2"/>
    <property type="match status" value="1"/>
</dbReference>
<evidence type="ECO:0000313" key="8">
    <source>
        <dbReference type="Proteomes" id="UP000520770"/>
    </source>
</evidence>
<name>A0A7W6WQ44_9HYPH</name>
<feature type="domain" description="RNA polymerase sigma-70 region 2" evidence="5">
    <location>
        <begin position="91"/>
        <end position="158"/>
    </location>
</feature>
<dbReference type="InterPro" id="IPR013325">
    <property type="entry name" value="RNA_pol_sigma_r2"/>
</dbReference>
<dbReference type="Gene3D" id="1.10.1740.10">
    <property type="match status" value="1"/>
</dbReference>
<dbReference type="SUPFAM" id="SSF88946">
    <property type="entry name" value="Sigma2 domain of RNA polymerase sigma factors"/>
    <property type="match status" value="1"/>
</dbReference>
<dbReference type="Gene3D" id="1.10.10.10">
    <property type="entry name" value="Winged helix-like DNA-binding domain superfamily/Winged helix DNA-binding domain"/>
    <property type="match status" value="1"/>
</dbReference>
<keyword evidence="3" id="KW-0731">Sigma factor</keyword>
<dbReference type="EMBL" id="JACIGW010000002">
    <property type="protein sequence ID" value="MBB4348766.1"/>
    <property type="molecule type" value="Genomic_DNA"/>
</dbReference>
<dbReference type="SUPFAM" id="SSF88659">
    <property type="entry name" value="Sigma3 and sigma4 domains of RNA polymerase sigma factors"/>
    <property type="match status" value="1"/>
</dbReference>
<evidence type="ECO:0000256" key="4">
    <source>
        <dbReference type="ARBA" id="ARBA00023163"/>
    </source>
</evidence>
<reference evidence="7 8" key="1">
    <citation type="submission" date="2020-08" db="EMBL/GenBank/DDBJ databases">
        <title>Genomic Encyclopedia of Type Strains, Phase IV (KMG-V): Genome sequencing to study the core and pangenomes of soil and plant-associated prokaryotes.</title>
        <authorList>
            <person name="Whitman W."/>
        </authorList>
    </citation>
    <scope>NUCLEOTIDE SEQUENCE [LARGE SCALE GENOMIC DNA]</scope>
    <source>
        <strain evidence="7 8">SEMIA 448</strain>
    </source>
</reference>
<evidence type="ECO:0000256" key="3">
    <source>
        <dbReference type="ARBA" id="ARBA00023082"/>
    </source>
</evidence>
<dbReference type="InterPro" id="IPR036388">
    <property type="entry name" value="WH-like_DNA-bd_sf"/>
</dbReference>
<keyword evidence="4" id="KW-0804">Transcription</keyword>
<dbReference type="AlphaFoldDB" id="A0A7W6WQ44"/>
<evidence type="ECO:0000259" key="5">
    <source>
        <dbReference type="Pfam" id="PF04542"/>
    </source>
</evidence>
<dbReference type="GO" id="GO:0016987">
    <property type="term" value="F:sigma factor activity"/>
    <property type="evidence" value="ECO:0007669"/>
    <property type="project" value="UniProtKB-KW"/>
</dbReference>